<protein>
    <submittedName>
        <fullName evidence="8">3-isopropylmalate dehydratase small subunit 2</fullName>
        <ecNumber evidence="8">4.2.1.33</ecNumber>
    </submittedName>
</protein>
<dbReference type="EC" id="4.2.1.33" evidence="8"/>
<comment type="similarity">
    <text evidence="1">Belongs to the LeuD family. LeuD type 1 subfamily.</text>
</comment>
<evidence type="ECO:0000256" key="2">
    <source>
        <dbReference type="ARBA" id="ARBA00009869"/>
    </source>
</evidence>
<proteinExistence type="inferred from homology"/>
<dbReference type="Proteomes" id="UP001597187">
    <property type="component" value="Unassembled WGS sequence"/>
</dbReference>
<dbReference type="EMBL" id="JBHUDC010000007">
    <property type="protein sequence ID" value="MFD1514234.1"/>
    <property type="molecule type" value="Genomic_DNA"/>
</dbReference>
<dbReference type="InterPro" id="IPR050075">
    <property type="entry name" value="LeuD"/>
</dbReference>
<dbReference type="PANTHER" id="PTHR43345">
    <property type="entry name" value="3-ISOPROPYLMALATE DEHYDRATASE SMALL SUBUNIT 2-RELATED-RELATED"/>
    <property type="match status" value="1"/>
</dbReference>
<name>A0ABD6AWV0_9EURY</name>
<dbReference type="InterPro" id="IPR015928">
    <property type="entry name" value="Aconitase/3IPM_dehydase_swvl"/>
</dbReference>
<feature type="domain" description="Aconitase A/isopropylmalate dehydratase small subunit swivel" evidence="7">
    <location>
        <begin position="10"/>
        <end position="120"/>
    </location>
</feature>
<dbReference type="GO" id="GO:0008652">
    <property type="term" value="P:amino acid biosynthetic process"/>
    <property type="evidence" value="ECO:0007669"/>
    <property type="project" value="UniProtKB-KW"/>
</dbReference>
<comment type="pathway">
    <text evidence="6">Amino-acid biosynthesis.</text>
</comment>
<comment type="similarity">
    <text evidence="2">Belongs to the LeuD family. LeuD type 2 subfamily.</text>
</comment>
<keyword evidence="5 8" id="KW-0456">Lyase</keyword>
<gene>
    <name evidence="8" type="ORF">ACFSBT_13200</name>
</gene>
<organism evidence="8 9">
    <name type="scientific">Halomarina rubra</name>
    <dbReference type="NCBI Taxonomy" id="2071873"/>
    <lineage>
        <taxon>Archaea</taxon>
        <taxon>Methanobacteriati</taxon>
        <taxon>Methanobacteriota</taxon>
        <taxon>Stenosarchaea group</taxon>
        <taxon>Halobacteria</taxon>
        <taxon>Halobacteriales</taxon>
        <taxon>Natronomonadaceae</taxon>
        <taxon>Halomarina</taxon>
    </lineage>
</organism>
<evidence type="ECO:0000259" key="7">
    <source>
        <dbReference type="Pfam" id="PF00694"/>
    </source>
</evidence>
<dbReference type="Gene3D" id="3.20.19.10">
    <property type="entry name" value="Aconitase, domain 4"/>
    <property type="match status" value="1"/>
</dbReference>
<dbReference type="NCBIfam" id="NF002458">
    <property type="entry name" value="PRK01641.1"/>
    <property type="match status" value="1"/>
</dbReference>
<evidence type="ECO:0000256" key="1">
    <source>
        <dbReference type="ARBA" id="ARBA00009845"/>
    </source>
</evidence>
<dbReference type="AlphaFoldDB" id="A0ABD6AWV0"/>
<evidence type="ECO:0000313" key="8">
    <source>
        <dbReference type="EMBL" id="MFD1514234.1"/>
    </source>
</evidence>
<evidence type="ECO:0000256" key="6">
    <source>
        <dbReference type="ARBA" id="ARBA00029440"/>
    </source>
</evidence>
<dbReference type="CDD" id="cd01577">
    <property type="entry name" value="IPMI_Swivel"/>
    <property type="match status" value="1"/>
</dbReference>
<comment type="subunit">
    <text evidence="3">Heterodimer of LeuC and LeuD.</text>
</comment>
<keyword evidence="4" id="KW-0028">Amino-acid biosynthesis</keyword>
<dbReference type="Pfam" id="PF00694">
    <property type="entry name" value="Aconitase_C"/>
    <property type="match status" value="1"/>
</dbReference>
<dbReference type="PANTHER" id="PTHR43345:SF5">
    <property type="entry name" value="3-ISOPROPYLMALATE DEHYDRATASE SMALL SUBUNIT"/>
    <property type="match status" value="1"/>
</dbReference>
<evidence type="ECO:0000256" key="5">
    <source>
        <dbReference type="ARBA" id="ARBA00023239"/>
    </source>
</evidence>
<accession>A0ABD6AWV0</accession>
<dbReference type="GO" id="GO:0003861">
    <property type="term" value="F:3-isopropylmalate dehydratase activity"/>
    <property type="evidence" value="ECO:0007669"/>
    <property type="project" value="UniProtKB-EC"/>
</dbReference>
<evidence type="ECO:0000256" key="4">
    <source>
        <dbReference type="ARBA" id="ARBA00022605"/>
    </source>
</evidence>
<comment type="caution">
    <text evidence="8">The sequence shown here is derived from an EMBL/GenBank/DDBJ whole genome shotgun (WGS) entry which is preliminary data.</text>
</comment>
<reference evidence="8 9" key="1">
    <citation type="journal article" date="2019" name="Int. J. Syst. Evol. Microbiol.">
        <title>The Global Catalogue of Microorganisms (GCM) 10K type strain sequencing project: providing services to taxonomists for standard genome sequencing and annotation.</title>
        <authorList>
            <consortium name="The Broad Institute Genomics Platform"/>
            <consortium name="The Broad Institute Genome Sequencing Center for Infectious Disease"/>
            <person name="Wu L."/>
            <person name="Ma J."/>
        </authorList>
    </citation>
    <scope>NUCLEOTIDE SEQUENCE [LARGE SCALE GENOMIC DNA]</scope>
    <source>
        <strain evidence="8 9">CGMCC 1.12563</strain>
    </source>
</reference>
<evidence type="ECO:0000256" key="3">
    <source>
        <dbReference type="ARBA" id="ARBA00011271"/>
    </source>
</evidence>
<dbReference type="InterPro" id="IPR000573">
    <property type="entry name" value="AconitaseA/IPMdHydase_ssu_swvl"/>
</dbReference>
<keyword evidence="9" id="KW-1185">Reference proteome</keyword>
<sequence>MTDGATVPTVTHVSGRGVPIRGDDIDTDQILPARFLKETTFEAMGEYAFHDQRRDDDGAIHGDHPLDRHPDGEVLVVNDNFGCGSSREHAPQALQRWGVDGIVGESFAEIFHDNCTSLGIPVATAPHDTIARLQEYVEANPETVVELDVENERVSYDDTVVEVTISDSMREALVEGRWDTTELLRSNMESVERVHESLSPTQR</sequence>
<dbReference type="InterPro" id="IPR033940">
    <property type="entry name" value="IPMI_Swivel"/>
</dbReference>
<dbReference type="RefSeq" id="WP_250874206.1">
    <property type="nucleotide sequence ID" value="NZ_JALXFV010000007.1"/>
</dbReference>
<dbReference type="SUPFAM" id="SSF52016">
    <property type="entry name" value="LeuD/IlvD-like"/>
    <property type="match status" value="1"/>
</dbReference>
<evidence type="ECO:0000313" key="9">
    <source>
        <dbReference type="Proteomes" id="UP001597187"/>
    </source>
</evidence>